<gene>
    <name evidence="2" type="ORF">SAMN05660461_0145</name>
</gene>
<dbReference type="AlphaFoldDB" id="A0A1T5N407"/>
<dbReference type="InterPro" id="IPR024775">
    <property type="entry name" value="DinB-like"/>
</dbReference>
<dbReference type="EMBL" id="FUZZ01000001">
    <property type="protein sequence ID" value="SKC94909.1"/>
    <property type="molecule type" value="Genomic_DNA"/>
</dbReference>
<dbReference type="SUPFAM" id="SSF109854">
    <property type="entry name" value="DinB/YfiT-like putative metalloenzymes"/>
    <property type="match status" value="1"/>
</dbReference>
<evidence type="ECO:0000259" key="1">
    <source>
        <dbReference type="Pfam" id="PF12867"/>
    </source>
</evidence>
<dbReference type="Gene3D" id="1.20.120.450">
    <property type="entry name" value="dinb family like domain"/>
    <property type="match status" value="1"/>
</dbReference>
<evidence type="ECO:0000313" key="2">
    <source>
        <dbReference type="EMBL" id="SKC94909.1"/>
    </source>
</evidence>
<feature type="domain" description="DinB-like" evidence="1">
    <location>
        <begin position="9"/>
        <end position="118"/>
    </location>
</feature>
<sequence>MKTQLLTTLENAKNYTLSVAEAMPEKGYPFKPTPAVWTFGELLHHIGYGIGWWEENYIKQRPSDWNPPAATTRKAATIAYLNQAFDALKENMENTPLSDQVVAGFYATIDHVTHHRGQATVYLRNQGIVPPEYVY</sequence>
<proteinExistence type="predicted"/>
<evidence type="ECO:0000313" key="3">
    <source>
        <dbReference type="Proteomes" id="UP000190166"/>
    </source>
</evidence>
<organism evidence="2 3">
    <name type="scientific">Chitinophaga ginsengisegetis</name>
    <dbReference type="NCBI Taxonomy" id="393003"/>
    <lineage>
        <taxon>Bacteria</taxon>
        <taxon>Pseudomonadati</taxon>
        <taxon>Bacteroidota</taxon>
        <taxon>Chitinophagia</taxon>
        <taxon>Chitinophagales</taxon>
        <taxon>Chitinophagaceae</taxon>
        <taxon>Chitinophaga</taxon>
    </lineage>
</organism>
<dbReference type="STRING" id="393003.SAMN05660461_0145"/>
<keyword evidence="3" id="KW-1185">Reference proteome</keyword>
<name>A0A1T5N407_9BACT</name>
<accession>A0A1T5N407</accession>
<protein>
    <submittedName>
        <fullName evidence="2">Uncharacterized damage-inducible protein DinB (Forms a four-helix bundle)</fullName>
    </submittedName>
</protein>
<dbReference type="Proteomes" id="UP000190166">
    <property type="component" value="Unassembled WGS sequence"/>
</dbReference>
<reference evidence="2 3" key="1">
    <citation type="submission" date="2017-02" db="EMBL/GenBank/DDBJ databases">
        <authorList>
            <person name="Peterson S.W."/>
        </authorList>
    </citation>
    <scope>NUCLEOTIDE SEQUENCE [LARGE SCALE GENOMIC DNA]</scope>
    <source>
        <strain evidence="2 3">DSM 18108</strain>
    </source>
</reference>
<dbReference type="Pfam" id="PF12867">
    <property type="entry name" value="DinB_2"/>
    <property type="match status" value="1"/>
</dbReference>
<dbReference type="RefSeq" id="WP_079467502.1">
    <property type="nucleotide sequence ID" value="NZ_FUZZ01000001.1"/>
</dbReference>
<dbReference type="InterPro" id="IPR034660">
    <property type="entry name" value="DinB/YfiT-like"/>
</dbReference>